<feature type="domain" description="Pentatricopeptide repeat-containing protein-mitochondrial" evidence="3">
    <location>
        <begin position="327"/>
        <end position="449"/>
    </location>
</feature>
<dbReference type="PANTHER" id="PTHR47859">
    <property type="entry name" value="PENTATRICOPEPTIDE REPEAT-CONTAINING PROTEIN"/>
    <property type="match status" value="1"/>
</dbReference>
<dbReference type="InterPro" id="IPR011990">
    <property type="entry name" value="TPR-like_helical_dom_sf"/>
</dbReference>
<dbReference type="KEGG" id="var:108338023"/>
<feature type="repeat" description="PPR" evidence="2">
    <location>
        <begin position="580"/>
        <end position="614"/>
    </location>
</feature>
<dbReference type="PROSITE" id="PS51375">
    <property type="entry name" value="PPR"/>
    <property type="match status" value="4"/>
</dbReference>
<evidence type="ECO:0000259" key="3">
    <source>
        <dbReference type="Pfam" id="PF23276"/>
    </source>
</evidence>
<dbReference type="Gene3D" id="1.25.40.10">
    <property type="entry name" value="Tetratricopeptide repeat domain"/>
    <property type="match status" value="5"/>
</dbReference>
<feature type="repeat" description="PPR" evidence="2">
    <location>
        <begin position="356"/>
        <end position="390"/>
    </location>
</feature>
<dbReference type="Gramene" id="KOM49036">
    <property type="protein sequence ID" value="KOM49036"/>
    <property type="gene ID" value="LR48_Vigan07g274000"/>
</dbReference>
<evidence type="ECO:0000256" key="1">
    <source>
        <dbReference type="ARBA" id="ARBA00022737"/>
    </source>
</evidence>
<dbReference type="STRING" id="3914.A0A0L9V265"/>
<dbReference type="InterPro" id="IPR057027">
    <property type="entry name" value="TPR_mt"/>
</dbReference>
<dbReference type="Proteomes" id="UP000053144">
    <property type="component" value="Chromosome 7"/>
</dbReference>
<sequence>MNMHMHRFRARVFLRSISLCKSKLHEHHGAQIHFSQNRTSTGPGFVEFETEPSMQMQVLKALCSGERKKASDLLLDFGSRTHSLTADDFLHIFKYCARSPDPLFVMEIRRFMESKGVSMNNQCSSLMIEALCKGGYLEEAFDVIDFLGGSQCLYPVLPLYNRLLGSCTKMQSLIQANKCVDIMEKIVGKSEVTYTELLKLAVFLKNLPAAHLLWQEYVKNYSMSIIPLRKFIWSFTRLRDLESAHKTLQQMVSLVGRGNFSIGKTVYGKLYSTRMDIPVPSNKGLGLTLSDLKELKKLDSCTSAELYALNGEEHSLLVKVLRWSFNDIIHGCANQKNYILAKKLMLQMENLGLQPSCHTYNGIIKAAVSHGNVGDAIGVLKKMQQKNLKPNDSTLATLSITCSKALQLDLAEAFLNQISECLYPHPYNALLASCDELNQPERAVQVFAKMKQKKVLPNIRTCELLFSLFGVVNAPYEDSDILSQVDAAKRIKAIEKYMATNGIKHSHLSIKNVLKALGEEGMIRALIQYLHLAENLFIYQNPSLGTHMYNTVLHYLVEAKESDMAIAVFKKMKLCGCNPDSETYNIMIDCCTIIQSYRSACLLISMMIRKGFCPVICTYTAIIKILLEDDNFYEALNLLKQVKLDGIQPDVLLFNTVLKQACYKERVDVIEFIVELMHREKVPPDPRTCGYVFSAYVNSGFHSTAIEALQVLSLRMISEDGNILGEEKKFVNEFILSEDLSAESQILKLFEDSEDELAVGLLNLRWCAIAGFPICESADQSLWARRLEGKRF</sequence>
<dbReference type="Pfam" id="PF13041">
    <property type="entry name" value="PPR_2"/>
    <property type="match status" value="1"/>
</dbReference>
<dbReference type="InterPro" id="IPR002885">
    <property type="entry name" value="PPR_rpt"/>
</dbReference>
<evidence type="ECO:0000313" key="4">
    <source>
        <dbReference type="EMBL" id="KOM49036.1"/>
    </source>
</evidence>
<name>A0A0L9V265_PHAAN</name>
<proteinExistence type="predicted"/>
<dbReference type="Pfam" id="PF13812">
    <property type="entry name" value="PPR_3"/>
    <property type="match status" value="1"/>
</dbReference>
<keyword evidence="1" id="KW-0677">Repeat</keyword>
<dbReference type="Pfam" id="PF23276">
    <property type="entry name" value="TPR_24"/>
    <property type="match status" value="1"/>
</dbReference>
<gene>
    <name evidence="4" type="ORF">LR48_Vigan07g274000</name>
</gene>
<feature type="repeat" description="PPR" evidence="2">
    <location>
        <begin position="423"/>
        <end position="457"/>
    </location>
</feature>
<dbReference type="NCBIfam" id="TIGR00756">
    <property type="entry name" value="PPR"/>
    <property type="match status" value="3"/>
</dbReference>
<dbReference type="EMBL" id="CM003377">
    <property type="protein sequence ID" value="KOM49036.1"/>
    <property type="molecule type" value="Genomic_DNA"/>
</dbReference>
<reference evidence="5" key="1">
    <citation type="journal article" date="2015" name="Proc. Natl. Acad. Sci. U.S.A.">
        <title>Genome sequencing of adzuki bean (Vigna angularis) provides insight into high starch and low fat accumulation and domestication.</title>
        <authorList>
            <person name="Yang K."/>
            <person name="Tian Z."/>
            <person name="Chen C."/>
            <person name="Luo L."/>
            <person name="Zhao B."/>
            <person name="Wang Z."/>
            <person name="Yu L."/>
            <person name="Li Y."/>
            <person name="Sun Y."/>
            <person name="Li W."/>
            <person name="Chen Y."/>
            <person name="Li Y."/>
            <person name="Zhang Y."/>
            <person name="Ai D."/>
            <person name="Zhao J."/>
            <person name="Shang C."/>
            <person name="Ma Y."/>
            <person name="Wu B."/>
            <person name="Wang M."/>
            <person name="Gao L."/>
            <person name="Sun D."/>
            <person name="Zhang P."/>
            <person name="Guo F."/>
            <person name="Wang W."/>
            <person name="Li Y."/>
            <person name="Wang J."/>
            <person name="Varshney R.K."/>
            <person name="Wang J."/>
            <person name="Ling H.Q."/>
            <person name="Wan P."/>
        </authorList>
    </citation>
    <scope>NUCLEOTIDE SEQUENCE</scope>
    <source>
        <strain evidence="5">cv. Jingnong 6</strain>
    </source>
</reference>
<dbReference type="PANTHER" id="PTHR47859:SF1">
    <property type="entry name" value="PENTATRICOPEPTIDE REPEAT-CONTAINING PROTEIN"/>
    <property type="match status" value="1"/>
</dbReference>
<protein>
    <recommendedName>
        <fullName evidence="3">Pentatricopeptide repeat-containing protein-mitochondrial domain-containing protein</fullName>
    </recommendedName>
</protein>
<dbReference type="Pfam" id="PF01535">
    <property type="entry name" value="PPR"/>
    <property type="match status" value="1"/>
</dbReference>
<feature type="repeat" description="PPR" evidence="2">
    <location>
        <begin position="545"/>
        <end position="579"/>
    </location>
</feature>
<organism evidence="4 5">
    <name type="scientific">Phaseolus angularis</name>
    <name type="common">Azuki bean</name>
    <name type="synonym">Vigna angularis</name>
    <dbReference type="NCBI Taxonomy" id="3914"/>
    <lineage>
        <taxon>Eukaryota</taxon>
        <taxon>Viridiplantae</taxon>
        <taxon>Streptophyta</taxon>
        <taxon>Embryophyta</taxon>
        <taxon>Tracheophyta</taxon>
        <taxon>Spermatophyta</taxon>
        <taxon>Magnoliopsida</taxon>
        <taxon>eudicotyledons</taxon>
        <taxon>Gunneridae</taxon>
        <taxon>Pentapetalae</taxon>
        <taxon>rosids</taxon>
        <taxon>fabids</taxon>
        <taxon>Fabales</taxon>
        <taxon>Fabaceae</taxon>
        <taxon>Papilionoideae</taxon>
        <taxon>50 kb inversion clade</taxon>
        <taxon>NPAAA clade</taxon>
        <taxon>indigoferoid/millettioid clade</taxon>
        <taxon>Phaseoleae</taxon>
        <taxon>Vigna</taxon>
    </lineage>
</organism>
<dbReference type="OMA" id="PLRKFIW"/>
<evidence type="ECO:0000313" key="5">
    <source>
        <dbReference type="Proteomes" id="UP000053144"/>
    </source>
</evidence>
<dbReference type="AlphaFoldDB" id="A0A0L9V265"/>
<accession>A0A0L9V265</accession>
<evidence type="ECO:0000256" key="2">
    <source>
        <dbReference type="PROSITE-ProRule" id="PRU00708"/>
    </source>
</evidence>
<dbReference type="OrthoDB" id="119302at2759"/>